<evidence type="ECO:0000256" key="3">
    <source>
        <dbReference type="ARBA" id="ARBA00022527"/>
    </source>
</evidence>
<dbReference type="GO" id="GO:0005886">
    <property type="term" value="C:plasma membrane"/>
    <property type="evidence" value="ECO:0007669"/>
    <property type="project" value="UniProtKB-SubCell"/>
</dbReference>
<keyword evidence="28" id="KW-1185">Reference proteome</keyword>
<dbReference type="PROSITE" id="PS50011">
    <property type="entry name" value="PROTEIN_KINASE_DOM"/>
    <property type="match status" value="1"/>
</dbReference>
<dbReference type="InterPro" id="IPR017441">
    <property type="entry name" value="Protein_kinase_ATP_BS"/>
</dbReference>
<dbReference type="GO" id="GO:0005524">
    <property type="term" value="F:ATP binding"/>
    <property type="evidence" value="ECO:0007669"/>
    <property type="project" value="UniProtKB-UniRule"/>
</dbReference>
<evidence type="ECO:0000256" key="21">
    <source>
        <dbReference type="PROSITE-ProRule" id="PRU10141"/>
    </source>
</evidence>
<evidence type="ECO:0000256" key="8">
    <source>
        <dbReference type="ARBA" id="ARBA00022729"/>
    </source>
</evidence>
<evidence type="ECO:0000259" key="25">
    <source>
        <dbReference type="PROSITE" id="PS50927"/>
    </source>
</evidence>
<evidence type="ECO:0000256" key="23">
    <source>
        <dbReference type="SAM" id="SignalP"/>
    </source>
</evidence>
<evidence type="ECO:0000256" key="14">
    <source>
        <dbReference type="ARBA" id="ARBA00023136"/>
    </source>
</evidence>
<evidence type="ECO:0000313" key="27">
    <source>
        <dbReference type="EMBL" id="KAG6517763.1"/>
    </source>
</evidence>
<dbReference type="FunFam" id="1.10.510.10:FF:000227">
    <property type="entry name" value="Serine/threonine-protein kinase"/>
    <property type="match status" value="1"/>
</dbReference>
<feature type="chain" id="PRO_5035229415" description="Receptor-like serine/threonine-protein kinase" evidence="23">
    <location>
        <begin position="33"/>
        <end position="823"/>
    </location>
</feature>
<dbReference type="CDD" id="cd00028">
    <property type="entry name" value="B_lectin"/>
    <property type="match status" value="1"/>
</dbReference>
<keyword evidence="6 20" id="KW-0808">Transferase</keyword>
<comment type="catalytic activity">
    <reaction evidence="19 20">
        <text>L-seryl-[protein] + ATP = O-phospho-L-seryl-[protein] + ADP + H(+)</text>
        <dbReference type="Rhea" id="RHEA:17989"/>
        <dbReference type="Rhea" id="RHEA-COMP:9863"/>
        <dbReference type="Rhea" id="RHEA-COMP:11604"/>
        <dbReference type="ChEBI" id="CHEBI:15378"/>
        <dbReference type="ChEBI" id="CHEBI:29999"/>
        <dbReference type="ChEBI" id="CHEBI:30616"/>
        <dbReference type="ChEBI" id="CHEBI:83421"/>
        <dbReference type="ChEBI" id="CHEBI:456216"/>
        <dbReference type="EC" id="2.7.11.1"/>
    </reaction>
</comment>
<keyword evidence="3 20" id="KW-0723">Serine/threonine-protein kinase</keyword>
<keyword evidence="13 22" id="KW-1133">Transmembrane helix</keyword>
<keyword evidence="10 20" id="KW-0547">Nucleotide-binding</keyword>
<comment type="catalytic activity">
    <reaction evidence="18 20">
        <text>L-threonyl-[protein] + ATP = O-phospho-L-threonyl-[protein] + ADP + H(+)</text>
        <dbReference type="Rhea" id="RHEA:46608"/>
        <dbReference type="Rhea" id="RHEA-COMP:11060"/>
        <dbReference type="Rhea" id="RHEA-COMP:11605"/>
        <dbReference type="ChEBI" id="CHEBI:15378"/>
        <dbReference type="ChEBI" id="CHEBI:30013"/>
        <dbReference type="ChEBI" id="CHEBI:30616"/>
        <dbReference type="ChEBI" id="CHEBI:61977"/>
        <dbReference type="ChEBI" id="CHEBI:456216"/>
        <dbReference type="EC" id="2.7.11.1"/>
    </reaction>
</comment>
<evidence type="ECO:0000256" key="5">
    <source>
        <dbReference type="ARBA" id="ARBA00022553"/>
    </source>
</evidence>
<keyword evidence="2" id="KW-1003">Cell membrane</keyword>
<evidence type="ECO:0000256" key="6">
    <source>
        <dbReference type="ARBA" id="ARBA00022679"/>
    </source>
</evidence>
<evidence type="ECO:0000256" key="10">
    <source>
        <dbReference type="ARBA" id="ARBA00022741"/>
    </source>
</evidence>
<evidence type="ECO:0000259" key="24">
    <source>
        <dbReference type="PROSITE" id="PS50011"/>
    </source>
</evidence>
<feature type="transmembrane region" description="Helical" evidence="22">
    <location>
        <begin position="452"/>
        <end position="477"/>
    </location>
</feature>
<dbReference type="PANTHER" id="PTHR47974:SF19">
    <property type="entry name" value="RECEPTOR-LIKE SERINE_THREONINE-PROTEIN KINASE"/>
    <property type="match status" value="1"/>
</dbReference>
<keyword evidence="5" id="KW-0597">Phosphoprotein</keyword>
<comment type="subcellular location">
    <subcellularLocation>
        <location evidence="1">Cell membrane</location>
        <topology evidence="1">Single-pass type I membrane protein</topology>
    </subcellularLocation>
</comment>
<feature type="binding site" evidence="21">
    <location>
        <position position="537"/>
    </location>
    <ligand>
        <name>ATP</name>
        <dbReference type="ChEBI" id="CHEBI:30616"/>
    </ligand>
</feature>
<evidence type="ECO:0000256" key="12">
    <source>
        <dbReference type="ARBA" id="ARBA00022840"/>
    </source>
</evidence>
<dbReference type="InterPro" id="IPR001480">
    <property type="entry name" value="Bulb-type_lectin_dom"/>
</dbReference>
<dbReference type="FunFam" id="3.30.200.20:FF:000370">
    <property type="entry name" value="Receptor-like protein kinase 4"/>
    <property type="match status" value="1"/>
</dbReference>
<dbReference type="PROSITE" id="PS50948">
    <property type="entry name" value="PAN"/>
    <property type="match status" value="1"/>
</dbReference>
<dbReference type="GO" id="GO:0004674">
    <property type="term" value="F:protein serine/threonine kinase activity"/>
    <property type="evidence" value="ECO:0007669"/>
    <property type="project" value="UniProtKB-KW"/>
</dbReference>
<evidence type="ECO:0000256" key="15">
    <source>
        <dbReference type="ARBA" id="ARBA00023157"/>
    </source>
</evidence>
<evidence type="ECO:0000256" key="18">
    <source>
        <dbReference type="ARBA" id="ARBA00047899"/>
    </source>
</evidence>
<comment type="similarity">
    <text evidence="20">Belongs to the protein kinase superfamily. Ser/Thr protein kinase family.</text>
</comment>
<dbReference type="Pfam" id="PF01453">
    <property type="entry name" value="B_lectin"/>
    <property type="match status" value="1"/>
</dbReference>
<dbReference type="InterPro" id="IPR003609">
    <property type="entry name" value="Pan_app"/>
</dbReference>
<name>A0A8J5H3G0_ZINOF</name>
<dbReference type="AlphaFoldDB" id="A0A8J5H3G0"/>
<keyword evidence="7 22" id="KW-0812">Transmembrane</keyword>
<organism evidence="27 28">
    <name type="scientific">Zingiber officinale</name>
    <name type="common">Ginger</name>
    <name type="synonym">Amomum zingiber</name>
    <dbReference type="NCBI Taxonomy" id="94328"/>
    <lineage>
        <taxon>Eukaryota</taxon>
        <taxon>Viridiplantae</taxon>
        <taxon>Streptophyta</taxon>
        <taxon>Embryophyta</taxon>
        <taxon>Tracheophyta</taxon>
        <taxon>Spermatophyta</taxon>
        <taxon>Magnoliopsida</taxon>
        <taxon>Liliopsida</taxon>
        <taxon>Zingiberales</taxon>
        <taxon>Zingiberaceae</taxon>
        <taxon>Zingiber</taxon>
    </lineage>
</organism>
<dbReference type="Pfam" id="PF08276">
    <property type="entry name" value="PAN_2"/>
    <property type="match status" value="1"/>
</dbReference>
<evidence type="ECO:0000256" key="2">
    <source>
        <dbReference type="ARBA" id="ARBA00022475"/>
    </source>
</evidence>
<feature type="domain" description="Apple" evidence="26">
    <location>
        <begin position="356"/>
        <end position="439"/>
    </location>
</feature>
<dbReference type="EMBL" id="JACMSC010000006">
    <property type="protein sequence ID" value="KAG6517763.1"/>
    <property type="molecule type" value="Genomic_DNA"/>
</dbReference>
<dbReference type="OrthoDB" id="4062651at2759"/>
<dbReference type="PROSITE" id="PS00108">
    <property type="entry name" value="PROTEIN_KINASE_ST"/>
    <property type="match status" value="1"/>
</dbReference>
<evidence type="ECO:0000256" key="11">
    <source>
        <dbReference type="ARBA" id="ARBA00022777"/>
    </source>
</evidence>
<evidence type="ECO:0000259" key="26">
    <source>
        <dbReference type="PROSITE" id="PS50948"/>
    </source>
</evidence>
<evidence type="ECO:0000313" key="28">
    <source>
        <dbReference type="Proteomes" id="UP000734854"/>
    </source>
</evidence>
<keyword evidence="16" id="KW-0675">Receptor</keyword>
<dbReference type="Pfam" id="PF00954">
    <property type="entry name" value="S_locus_glycop"/>
    <property type="match status" value="1"/>
</dbReference>
<sequence length="823" mass="90980">MAMAMALSCSIATSFWLLSFTLSISLLSFTSAATSTGTISAQHSLTGNQTITSGDGTFVLGFFTPPGSGGNYYIGIWYGKISVLTPVWVANRVTPVTDPTTSELKINDDGNLALLNQFKSIIWSTNVTTISSSNSTVAVILDNGNLQLRDGSNSSLVFWQSFDHPTDTWLPGAKLGFNKITKRSQHLTSWKNKVDPSPGIFTFEMDPTGNLQYLISWNLSRIYWASGMWNGQEFSSVPEATSNYMYQMQVVNDTDEMYITYTVDIANNPTYRQLLDYDTGQIQVPVWMENSKSWMPIWARPTSKCSVYGVCGPFGSCNDFTSPFCYCVKGFRIKSQADWDLGDRSQGCERVASLQCSGQNNSEEDGFFKMTNVRLPDNSLSLTMFGSSHDCQQACLSNCSCNAYSFNSTGCFVWHGELLNLQEEDNQPDAGTLYLRLAASEFQTSESNKKRMVAYISVGVIVPSVVVCLFMLGGLVWKRERRRAIQNSKVVHNSLVSFMYDELRIATNNFSEKLGEGGFGSVFKGSLPGSIDIAVKKLEGLYQGEKQFRAEVSTLGAIQHVNLIRLIGFCSQGTKKLLVYELMPSGSLADQLFRSNSNVLDWKIRYRIAIGIARGLAYLHEQCRDNILHCDIKPENILLDDAFVPKVADFGLAKLIGRDFSKVLTTIRGSRGYLAPEWIGGTPITTKVDVYSYGMMLFEIISGKRNLVCATESCFEFFPSVATSKLINGDVEVLLDHRLEGEADMGELAIACKLAGWCIQDDESSRPTMSQVVQALEGNLDINVPPIPKFLQGLSNSWTDNINSHGNFSSYQNSNNCTSSSSL</sequence>
<dbReference type="PROSITE" id="PS00107">
    <property type="entry name" value="PROTEIN_KINASE_ATP"/>
    <property type="match status" value="1"/>
</dbReference>
<dbReference type="PIRSF" id="PIRSF000641">
    <property type="entry name" value="SRK"/>
    <property type="match status" value="1"/>
</dbReference>
<dbReference type="GO" id="GO:0048544">
    <property type="term" value="P:recognition of pollen"/>
    <property type="evidence" value="ECO:0007669"/>
    <property type="project" value="InterPro"/>
</dbReference>
<accession>A0A8J5H3G0</accession>
<evidence type="ECO:0000256" key="17">
    <source>
        <dbReference type="ARBA" id="ARBA00023180"/>
    </source>
</evidence>
<dbReference type="InterPro" id="IPR000719">
    <property type="entry name" value="Prot_kinase_dom"/>
</dbReference>
<dbReference type="SMART" id="SM00108">
    <property type="entry name" value="B_lectin"/>
    <property type="match status" value="1"/>
</dbReference>
<evidence type="ECO:0000256" key="19">
    <source>
        <dbReference type="ARBA" id="ARBA00048679"/>
    </source>
</evidence>
<keyword evidence="12 20" id="KW-0067">ATP-binding</keyword>
<feature type="domain" description="Bulb-type lectin" evidence="25">
    <location>
        <begin position="36"/>
        <end position="161"/>
    </location>
</feature>
<dbReference type="GO" id="GO:0030246">
    <property type="term" value="F:carbohydrate binding"/>
    <property type="evidence" value="ECO:0007669"/>
    <property type="project" value="UniProtKB-KW"/>
</dbReference>
<dbReference type="CDD" id="cd14066">
    <property type="entry name" value="STKc_IRAK"/>
    <property type="match status" value="1"/>
</dbReference>
<feature type="signal peptide" evidence="23">
    <location>
        <begin position="1"/>
        <end position="32"/>
    </location>
</feature>
<keyword evidence="17" id="KW-0325">Glycoprotein</keyword>
<keyword evidence="14 22" id="KW-0472">Membrane</keyword>
<evidence type="ECO:0000256" key="16">
    <source>
        <dbReference type="ARBA" id="ARBA00023170"/>
    </source>
</evidence>
<feature type="domain" description="Protein kinase" evidence="24">
    <location>
        <begin position="508"/>
        <end position="780"/>
    </location>
</feature>
<keyword evidence="4" id="KW-0245">EGF-like domain</keyword>
<dbReference type="PROSITE" id="PS50927">
    <property type="entry name" value="BULB_LECTIN"/>
    <property type="match status" value="1"/>
</dbReference>
<evidence type="ECO:0000256" key="9">
    <source>
        <dbReference type="ARBA" id="ARBA00022734"/>
    </source>
</evidence>
<keyword evidence="15" id="KW-1015">Disulfide bond</keyword>
<evidence type="ECO:0000256" key="13">
    <source>
        <dbReference type="ARBA" id="ARBA00022989"/>
    </source>
</evidence>
<dbReference type="EC" id="2.7.11.1" evidence="20"/>
<evidence type="ECO:0000256" key="20">
    <source>
        <dbReference type="PIRNR" id="PIRNR000641"/>
    </source>
</evidence>
<evidence type="ECO:0000256" key="7">
    <source>
        <dbReference type="ARBA" id="ARBA00022692"/>
    </source>
</evidence>
<dbReference type="PANTHER" id="PTHR47974">
    <property type="entry name" value="OS07G0415500 PROTEIN"/>
    <property type="match status" value="1"/>
</dbReference>
<dbReference type="FunFam" id="2.90.10.10:FF:000002">
    <property type="entry name" value="Serine/threonine-protein kinase"/>
    <property type="match status" value="1"/>
</dbReference>
<dbReference type="InterPro" id="IPR008271">
    <property type="entry name" value="Ser/Thr_kinase_AS"/>
</dbReference>
<dbReference type="SMART" id="SM00220">
    <property type="entry name" value="S_TKc"/>
    <property type="match status" value="1"/>
</dbReference>
<dbReference type="Proteomes" id="UP000734854">
    <property type="component" value="Unassembled WGS sequence"/>
</dbReference>
<dbReference type="Pfam" id="PF00069">
    <property type="entry name" value="Pkinase"/>
    <property type="match status" value="1"/>
</dbReference>
<dbReference type="CDD" id="cd01098">
    <property type="entry name" value="PAN_AP_plant"/>
    <property type="match status" value="1"/>
</dbReference>
<comment type="caution">
    <text evidence="27">The sequence shown here is derived from an EMBL/GenBank/DDBJ whole genome shotgun (WGS) entry which is preliminary data.</text>
</comment>
<evidence type="ECO:0000256" key="1">
    <source>
        <dbReference type="ARBA" id="ARBA00004251"/>
    </source>
</evidence>
<evidence type="ECO:0000256" key="4">
    <source>
        <dbReference type="ARBA" id="ARBA00022536"/>
    </source>
</evidence>
<gene>
    <name evidence="27" type="ORF">ZIOFF_021161</name>
</gene>
<evidence type="ECO:0000256" key="22">
    <source>
        <dbReference type="SAM" id="Phobius"/>
    </source>
</evidence>
<dbReference type="InterPro" id="IPR000858">
    <property type="entry name" value="S_locus_glycoprot_dom"/>
</dbReference>
<protein>
    <recommendedName>
        <fullName evidence="20">Receptor-like serine/threonine-protein kinase</fullName>
        <ecNumber evidence="20">2.7.11.1</ecNumber>
    </recommendedName>
</protein>
<dbReference type="InterPro" id="IPR024171">
    <property type="entry name" value="SRK-like_kinase"/>
</dbReference>
<keyword evidence="8 23" id="KW-0732">Signal</keyword>
<dbReference type="SMART" id="SM00473">
    <property type="entry name" value="PAN_AP"/>
    <property type="match status" value="1"/>
</dbReference>
<proteinExistence type="inferred from homology"/>
<keyword evidence="9" id="KW-0430">Lectin</keyword>
<keyword evidence="11 20" id="KW-0418">Kinase</keyword>
<reference evidence="27 28" key="1">
    <citation type="submission" date="2020-08" db="EMBL/GenBank/DDBJ databases">
        <title>Plant Genome Project.</title>
        <authorList>
            <person name="Zhang R.-G."/>
        </authorList>
    </citation>
    <scope>NUCLEOTIDE SEQUENCE [LARGE SCALE GENOMIC DNA]</scope>
    <source>
        <tissue evidence="27">Rhizome</tissue>
    </source>
</reference>